<evidence type="ECO:0000313" key="2">
    <source>
        <dbReference type="EMBL" id="QKD82976.1"/>
    </source>
</evidence>
<evidence type="ECO:0000256" key="1">
    <source>
        <dbReference type="SAM" id="Phobius"/>
    </source>
</evidence>
<proteinExistence type="predicted"/>
<organism evidence="2 3">
    <name type="scientific">Thermoleptolyngbya sichuanensis A183</name>
    <dbReference type="NCBI Taxonomy" id="2737172"/>
    <lineage>
        <taxon>Bacteria</taxon>
        <taxon>Bacillati</taxon>
        <taxon>Cyanobacteriota</taxon>
        <taxon>Cyanophyceae</taxon>
        <taxon>Oculatellales</taxon>
        <taxon>Oculatellaceae</taxon>
        <taxon>Thermoleptolyngbya</taxon>
        <taxon>Thermoleptolyngbya sichuanensis</taxon>
    </lineage>
</organism>
<keyword evidence="1" id="KW-0472">Membrane</keyword>
<feature type="transmembrane region" description="Helical" evidence="1">
    <location>
        <begin position="58"/>
        <end position="79"/>
    </location>
</feature>
<feature type="transmembrane region" description="Helical" evidence="1">
    <location>
        <begin position="27"/>
        <end position="46"/>
    </location>
</feature>
<dbReference type="Proteomes" id="UP000505210">
    <property type="component" value="Chromosome"/>
</dbReference>
<protein>
    <submittedName>
        <fullName evidence="2">Uncharacterized protein</fullName>
    </submittedName>
</protein>
<accession>A0A6M8BFA3</accession>
<sequence length="150" mass="16968">MLWVSLPLLLAAYTSFSWFLYQNTENWVAWALAVTFAVVQALLLTAWSRGLRRFFRNWLRSSLGYFSLVLLGAMSIAVILVWYHVFEYILVVVAAEILARLDLQQAKLGRWQSLGVLTAISVIGLSIGWTAETTLPAPANRLLQVWPLGR</sequence>
<keyword evidence="3" id="KW-1185">Reference proteome</keyword>
<feature type="transmembrane region" description="Helical" evidence="1">
    <location>
        <begin position="113"/>
        <end position="131"/>
    </location>
</feature>
<dbReference type="EMBL" id="CP053661">
    <property type="protein sequence ID" value="QKD82976.1"/>
    <property type="molecule type" value="Genomic_DNA"/>
</dbReference>
<dbReference type="AlphaFoldDB" id="A0A6M8BFA3"/>
<gene>
    <name evidence="2" type="ORF">HPC62_12930</name>
</gene>
<evidence type="ECO:0000313" key="3">
    <source>
        <dbReference type="Proteomes" id="UP000505210"/>
    </source>
</evidence>
<name>A0A6M8BFA3_9CYAN</name>
<keyword evidence="1" id="KW-1133">Transmembrane helix</keyword>
<reference evidence="2 3" key="1">
    <citation type="submission" date="2020-05" db="EMBL/GenBank/DDBJ databases">
        <title>Complete genome sequence of of a novel Thermoleptolyngbya strain isolated from hot springs of Ganzi, Sichuan China.</title>
        <authorList>
            <person name="Tang J."/>
            <person name="Daroch M."/>
            <person name="Li L."/>
            <person name="Waleron K."/>
            <person name="Waleron M."/>
            <person name="Waleron M."/>
        </authorList>
    </citation>
    <scope>NUCLEOTIDE SEQUENCE [LARGE SCALE GENOMIC DNA]</scope>
    <source>
        <strain evidence="2 3">PKUAC-SCTA183</strain>
    </source>
</reference>
<dbReference type="RefSeq" id="WP_172356268.1">
    <property type="nucleotide sequence ID" value="NZ_CP053661.1"/>
</dbReference>
<keyword evidence="1" id="KW-0812">Transmembrane</keyword>
<dbReference type="KEGG" id="theu:HPC62_12930"/>